<reference evidence="3 4" key="1">
    <citation type="submission" date="2014-03" db="EMBL/GenBank/DDBJ databases">
        <title>Whole genome sequence of Novosphingobium resinovorum KF1.</title>
        <authorList>
            <person name="Gan H.M."/>
            <person name="Gan H.Y."/>
            <person name="Chew T.H."/>
            <person name="Savka M.A."/>
        </authorList>
    </citation>
    <scope>NUCLEOTIDE SEQUENCE [LARGE SCALE GENOMIC DNA]</scope>
    <source>
        <strain evidence="3 4">KF1</strain>
    </source>
</reference>
<dbReference type="eggNOG" id="COG1525">
    <property type="taxonomic scope" value="Bacteria"/>
</dbReference>
<dbReference type="Gene3D" id="2.40.50.90">
    <property type="match status" value="1"/>
</dbReference>
<dbReference type="Proteomes" id="UP000024329">
    <property type="component" value="Unassembled WGS sequence"/>
</dbReference>
<accession>A0A031JIR3</accession>
<feature type="signal peptide" evidence="1">
    <location>
        <begin position="1"/>
        <end position="24"/>
    </location>
</feature>
<name>A0A031JIR3_9SPHN</name>
<keyword evidence="1" id="KW-0732">Signal</keyword>
<dbReference type="InterPro" id="IPR035437">
    <property type="entry name" value="SNase_OB-fold_sf"/>
</dbReference>
<evidence type="ECO:0000313" key="4">
    <source>
        <dbReference type="Proteomes" id="UP000024329"/>
    </source>
</evidence>
<sequence length="171" mass="18672">MMGRKVMLSSVFAALLMGSSLSDAQSFHARGRALDGDTLAVDIRLLGIDAFETRQMCERRNGCWSCGKAAQDLAARALRDAEAVITLTPSSTYGRPVATVTVRGADLGETLLRAGLAIPQSQYLRRDPARRARYEAAYAEAQGRKAGAFAGTWLPPARWRKGERLACERRQ</sequence>
<dbReference type="AlphaFoldDB" id="A0A031JIR3"/>
<evidence type="ECO:0000313" key="3">
    <source>
        <dbReference type="EMBL" id="EZP73132.1"/>
    </source>
</evidence>
<comment type="caution">
    <text evidence="3">The sequence shown here is derived from an EMBL/GenBank/DDBJ whole genome shotgun (WGS) entry which is preliminary data.</text>
</comment>
<evidence type="ECO:0000259" key="2">
    <source>
        <dbReference type="SMART" id="SM00318"/>
    </source>
</evidence>
<dbReference type="EMBL" id="JFYZ01000048">
    <property type="protein sequence ID" value="EZP73132.1"/>
    <property type="molecule type" value="Genomic_DNA"/>
</dbReference>
<feature type="chain" id="PRO_5001556695" evidence="1">
    <location>
        <begin position="25"/>
        <end position="171"/>
    </location>
</feature>
<dbReference type="PATRIC" id="fig|158500.4.peg.5091"/>
<dbReference type="Pfam" id="PF00565">
    <property type="entry name" value="SNase"/>
    <property type="match status" value="1"/>
</dbReference>
<dbReference type="SUPFAM" id="SSF50199">
    <property type="entry name" value="Staphylococcal nuclease"/>
    <property type="match status" value="1"/>
</dbReference>
<dbReference type="RefSeq" id="WP_036529774.1">
    <property type="nucleotide sequence ID" value="NZ_JFYZ01000048.1"/>
</dbReference>
<dbReference type="SMART" id="SM00318">
    <property type="entry name" value="SNc"/>
    <property type="match status" value="1"/>
</dbReference>
<organism evidence="3 4">
    <name type="scientific">Novosphingobium resinovorum</name>
    <dbReference type="NCBI Taxonomy" id="158500"/>
    <lineage>
        <taxon>Bacteria</taxon>
        <taxon>Pseudomonadati</taxon>
        <taxon>Pseudomonadota</taxon>
        <taxon>Alphaproteobacteria</taxon>
        <taxon>Sphingomonadales</taxon>
        <taxon>Sphingomonadaceae</taxon>
        <taxon>Novosphingobium</taxon>
    </lineage>
</organism>
<feature type="domain" description="TNase-like" evidence="2">
    <location>
        <begin position="25"/>
        <end position="151"/>
    </location>
</feature>
<evidence type="ECO:0000256" key="1">
    <source>
        <dbReference type="SAM" id="SignalP"/>
    </source>
</evidence>
<dbReference type="InterPro" id="IPR016071">
    <property type="entry name" value="Staphylococal_nuclease_OB-fold"/>
</dbReference>
<protein>
    <submittedName>
        <fullName evidence="3">Nuclease</fullName>
    </submittedName>
</protein>
<gene>
    <name evidence="3" type="ORF">BV97_05013</name>
</gene>
<proteinExistence type="predicted"/>